<sequence>MNDRIVNSTYDPKTQAEADAMAKAAEAVQVSPFPYGQMKPFILVDMVDGVPVATEQGWVTR</sequence>
<keyword evidence="2" id="KW-1185">Reference proteome</keyword>
<gene>
    <name evidence="1" type="ORF">DFR38_10195</name>
</gene>
<evidence type="ECO:0000313" key="1">
    <source>
        <dbReference type="EMBL" id="PXX51038.1"/>
    </source>
</evidence>
<accession>A0A318K8N8</accession>
<dbReference type="EMBL" id="QJKC01000001">
    <property type="protein sequence ID" value="PXX51038.1"/>
    <property type="molecule type" value="Genomic_DNA"/>
</dbReference>
<evidence type="ECO:0000313" key="2">
    <source>
        <dbReference type="Proteomes" id="UP000248395"/>
    </source>
</evidence>
<reference evidence="1 2" key="1">
    <citation type="submission" date="2018-05" db="EMBL/GenBank/DDBJ databases">
        <title>Genomic Encyclopedia of Type Strains, Phase IV (KMG-IV): sequencing the most valuable type-strain genomes for metagenomic binning, comparative biology and taxonomic classification.</title>
        <authorList>
            <person name="Goeker M."/>
        </authorList>
    </citation>
    <scope>NUCLEOTIDE SEQUENCE [LARGE SCALE GENOMIC DNA]</scope>
    <source>
        <strain evidence="1 2">DSM 25134</strain>
    </source>
</reference>
<name>A0A318K8N8_9NEIS</name>
<dbReference type="RefSeq" id="WP_059285520.1">
    <property type="nucleotide sequence ID" value="NZ_LNQU01000029.1"/>
</dbReference>
<organism evidence="1 2">
    <name type="scientific">Aquitalea magnusonii</name>
    <dbReference type="NCBI Taxonomy" id="332411"/>
    <lineage>
        <taxon>Bacteria</taxon>
        <taxon>Pseudomonadati</taxon>
        <taxon>Pseudomonadota</taxon>
        <taxon>Betaproteobacteria</taxon>
        <taxon>Neisseriales</taxon>
        <taxon>Chromobacteriaceae</taxon>
        <taxon>Aquitalea</taxon>
    </lineage>
</organism>
<proteinExistence type="predicted"/>
<dbReference type="Proteomes" id="UP000248395">
    <property type="component" value="Unassembled WGS sequence"/>
</dbReference>
<protein>
    <submittedName>
        <fullName evidence="1">Uncharacterized protein</fullName>
    </submittedName>
</protein>
<dbReference type="AlphaFoldDB" id="A0A318K8N8"/>
<comment type="caution">
    <text evidence="1">The sequence shown here is derived from an EMBL/GenBank/DDBJ whole genome shotgun (WGS) entry which is preliminary data.</text>
</comment>